<keyword evidence="2" id="KW-0540">Nuclease</keyword>
<dbReference type="InterPro" id="IPR038726">
    <property type="entry name" value="PDDEXK_AddAB-type"/>
</dbReference>
<dbReference type="Pfam" id="PF12705">
    <property type="entry name" value="PDDEXK_1"/>
    <property type="match status" value="1"/>
</dbReference>
<dbReference type="GO" id="GO:0004527">
    <property type="term" value="F:exonuclease activity"/>
    <property type="evidence" value="ECO:0007669"/>
    <property type="project" value="UniProtKB-KW"/>
</dbReference>
<name>A0A7W9CHF2_9CAUL</name>
<dbReference type="InterPro" id="IPR011604">
    <property type="entry name" value="PDDEXK-like_dom_sf"/>
</dbReference>
<protein>
    <submittedName>
        <fullName evidence="2">RecB family exonuclease</fullName>
    </submittedName>
</protein>
<evidence type="ECO:0000313" key="2">
    <source>
        <dbReference type="EMBL" id="MBB5745703.1"/>
    </source>
</evidence>
<evidence type="ECO:0000313" key="3">
    <source>
        <dbReference type="Proteomes" id="UP000545037"/>
    </source>
</evidence>
<gene>
    <name evidence="2" type="ORF">GGR13_001287</name>
</gene>
<dbReference type="Gene3D" id="3.90.320.10">
    <property type="match status" value="1"/>
</dbReference>
<dbReference type="AlphaFoldDB" id="A0A7W9CHF2"/>
<keyword evidence="3" id="KW-1185">Reference proteome</keyword>
<reference evidence="2 3" key="1">
    <citation type="submission" date="2020-08" db="EMBL/GenBank/DDBJ databases">
        <title>Genomic Encyclopedia of Type Strains, Phase IV (KMG-IV): sequencing the most valuable type-strain genomes for metagenomic binning, comparative biology and taxonomic classification.</title>
        <authorList>
            <person name="Goeker M."/>
        </authorList>
    </citation>
    <scope>NUCLEOTIDE SEQUENCE [LARGE SCALE GENOMIC DNA]</scope>
    <source>
        <strain evidence="2 3">DSM 4737</strain>
    </source>
</reference>
<proteinExistence type="predicted"/>
<keyword evidence="2" id="KW-0269">Exonuclease</keyword>
<dbReference type="EMBL" id="JACHOR010000002">
    <property type="protein sequence ID" value="MBB5745703.1"/>
    <property type="molecule type" value="Genomic_DNA"/>
</dbReference>
<evidence type="ECO:0000259" key="1">
    <source>
        <dbReference type="Pfam" id="PF12705"/>
    </source>
</evidence>
<dbReference type="RefSeq" id="WP_183212672.1">
    <property type="nucleotide sequence ID" value="NZ_JACHOR010000002.1"/>
</dbReference>
<keyword evidence="2" id="KW-0378">Hydrolase</keyword>
<feature type="domain" description="PD-(D/E)XK endonuclease-like" evidence="1">
    <location>
        <begin position="610"/>
        <end position="882"/>
    </location>
</feature>
<comment type="caution">
    <text evidence="2">The sequence shown here is derived from an EMBL/GenBank/DDBJ whole genome shotgun (WGS) entry which is preliminary data.</text>
</comment>
<accession>A0A7W9CHF2</accession>
<dbReference type="Proteomes" id="UP000545037">
    <property type="component" value="Unassembled WGS sequence"/>
</dbReference>
<sequence length="888" mass="93728">MKLVFGLGADGRTWPETAAITGDLDDGVVGPHGLVGLIEAQLGLGGPTVSRPVRVASWLTKLRVAGPGKFWDRSFEKDAWSTAGTLLDWRDALVAGGWSGQRIGTPRVDDLADADQAGLPLPPGLSDRAALAARNLATRPGLRIVSITLVEPRLLLPPILARLVNALEAVGVEIGACPLPTLAAAGSDLRRVQNALGGGPREPLAGDGSLVVIESDTALMAAETVADWLAAGPADAVILAPDGDTALLDRALKARGLPALGLSAASPWRGALQVLPLAFASAWRPFNARALLDLMMLPRPPIARWAARRLARTLAEQPGIGGAVWLETWTGLEARLLELNEGHEDPRGKTDRTLVQWRSWTEVGLHDRTVGMPIEAVREVAGRVAAWAIRTDAGGQDPLLLGVASAAGAVVDAATRLELEEIPALLLERMIGQILTDGVSNPAHVAESGALRAVRTPGALWGSATRVIWWGFAGPGDKVAPERWDRAERETLAAAGVTLESPADVSARIGAGYVGVLMNAAEQMLFVRPALAGGEQTTAHPLAHQLRPILHGAADGVLFQGERLLAEPVIDLARRRLSRAPVDTLEPPQGVPQWTVAADLSPTLDSRVESATSLDRLLNCQMGWFAQDVLGLRRGRHAELPDASQLFGTLAHEIARRLLPPGPPPPLSGVRVSASTLFDELLPAMAAPLAQPEHAGELAAAREQVPAAMEALVRLLHERGLEVVGAELSREGCFGNLPLTGRIDLMVRSGAEVAVLDLKWTRSERRYVSLVADGAAVQLAVYHALARADGAVAPGGYFLLRQRRVVAGTGSFLTGDPVDAARSDGDTLRVVVQDWAAWTALASEGVLVAAGLPDSAVGRPTDLGFKVPEAPCRYCDLTGLCRINVEAH</sequence>
<organism evidence="2 3">
    <name type="scientific">Brevundimonas variabilis</name>
    <dbReference type="NCBI Taxonomy" id="74312"/>
    <lineage>
        <taxon>Bacteria</taxon>
        <taxon>Pseudomonadati</taxon>
        <taxon>Pseudomonadota</taxon>
        <taxon>Alphaproteobacteria</taxon>
        <taxon>Caulobacterales</taxon>
        <taxon>Caulobacteraceae</taxon>
        <taxon>Brevundimonas</taxon>
    </lineage>
</organism>